<dbReference type="Proteomes" id="UP000241762">
    <property type="component" value="Chromosome"/>
</dbReference>
<feature type="transmembrane region" description="Helical" evidence="8">
    <location>
        <begin position="250"/>
        <end position="270"/>
    </location>
</feature>
<evidence type="ECO:0000256" key="7">
    <source>
        <dbReference type="ARBA" id="ARBA00023136"/>
    </source>
</evidence>
<keyword evidence="4 8" id="KW-1003">Cell membrane</keyword>
<dbReference type="AlphaFoldDB" id="A0A2P1P954"/>
<dbReference type="EMBL" id="CP027845">
    <property type="protein sequence ID" value="AVP87785.1"/>
    <property type="molecule type" value="Genomic_DNA"/>
</dbReference>
<keyword evidence="7 8" id="KW-0472">Membrane</keyword>
<organism evidence="10 11">
    <name type="scientific">Candidatus Phycorickettsia trachydisci</name>
    <dbReference type="NCBI Taxonomy" id="2115978"/>
    <lineage>
        <taxon>Bacteria</taxon>
        <taxon>Pseudomonadati</taxon>
        <taxon>Pseudomonadota</taxon>
        <taxon>Alphaproteobacteria</taxon>
        <taxon>Rickettsiales</taxon>
        <taxon>Rickettsiaceae</taxon>
        <taxon>Candidatus Phycorickettsia</taxon>
    </lineage>
</organism>
<sequence>MIQRIKALILKELFSLFQDYKRLIVLFSPTFMQLCFFSFAATLDVKNISIMIFNQDMGHHSNEIIQRISASPHFSDVIYANNLYEVKDAIDEQKAIVAIRIDEEFSRRIESGQTADIQTILDGRRSNASQIVYGYISNIVENYLLEIDPSKQIVNMDVINWFNPNLLHLWSTYPCVVGILSMLITLVITALSIARERESGTFDQILVSPLLPYEILIGKTIPALMVGLGEGLLLWFVGVFLYGIPFRGSFLLLVFALILFTASVVGIGLFISSLARTQQQAISANFIFFVPSVSLSGYASPIENMPDWLQHIVWFNPLRHGVTILKGLFLKNMSFVEVMSNAWPFIVIGCITMSLAVYTFTKRLE</sequence>
<evidence type="ECO:0000256" key="3">
    <source>
        <dbReference type="ARBA" id="ARBA00022448"/>
    </source>
</evidence>
<feature type="domain" description="ABC transmembrane type-2" evidence="9">
    <location>
        <begin position="129"/>
        <end position="363"/>
    </location>
</feature>
<dbReference type="PRINTS" id="PR00164">
    <property type="entry name" value="ABC2TRNSPORT"/>
</dbReference>
<dbReference type="PROSITE" id="PS51012">
    <property type="entry name" value="ABC_TM2"/>
    <property type="match status" value="1"/>
</dbReference>
<evidence type="ECO:0000256" key="4">
    <source>
        <dbReference type="ARBA" id="ARBA00022475"/>
    </source>
</evidence>
<evidence type="ECO:0000313" key="11">
    <source>
        <dbReference type="Proteomes" id="UP000241762"/>
    </source>
</evidence>
<feature type="transmembrane region" description="Helical" evidence="8">
    <location>
        <begin position="20"/>
        <end position="41"/>
    </location>
</feature>
<reference evidence="10 11" key="1">
    <citation type="submission" date="2018-03" db="EMBL/GenBank/DDBJ databases">
        <title>A gene transfer event suggests a long-term partnership between eustigmatophyte algae and a novel lineage of endosymbiotic bacteria.</title>
        <authorList>
            <person name="Yurchenko T."/>
            <person name="Sevcikova T."/>
            <person name="Pribyl P."/>
            <person name="El Karkouri K."/>
            <person name="Klimes V."/>
            <person name="Amaral R."/>
            <person name="Zbrankova V."/>
            <person name="Kim E."/>
            <person name="Raoult D."/>
            <person name="Santos L.M.A."/>
            <person name="Elias M."/>
        </authorList>
    </citation>
    <scope>NUCLEOTIDE SEQUENCE [LARGE SCALE GENOMIC DNA]</scope>
    <source>
        <strain evidence="10">CCALA 838</strain>
    </source>
</reference>
<keyword evidence="6 8" id="KW-1133">Transmembrane helix</keyword>
<dbReference type="GO" id="GO:0140359">
    <property type="term" value="F:ABC-type transporter activity"/>
    <property type="evidence" value="ECO:0007669"/>
    <property type="project" value="InterPro"/>
</dbReference>
<dbReference type="PANTHER" id="PTHR30294:SF44">
    <property type="entry name" value="MULTIDRUG ABC TRANSPORTER PERMEASE YBHR-RELATED"/>
    <property type="match status" value="1"/>
</dbReference>
<dbReference type="InterPro" id="IPR051449">
    <property type="entry name" value="ABC-2_transporter_component"/>
</dbReference>
<evidence type="ECO:0000256" key="5">
    <source>
        <dbReference type="ARBA" id="ARBA00022692"/>
    </source>
</evidence>
<accession>A0A2P1P954</accession>
<dbReference type="InterPro" id="IPR000412">
    <property type="entry name" value="ABC_2_transport"/>
</dbReference>
<dbReference type="GO" id="GO:0043190">
    <property type="term" value="C:ATP-binding cassette (ABC) transporter complex"/>
    <property type="evidence" value="ECO:0007669"/>
    <property type="project" value="InterPro"/>
</dbReference>
<feature type="transmembrane region" description="Helical" evidence="8">
    <location>
        <begin position="342"/>
        <end position="361"/>
    </location>
</feature>
<feature type="transmembrane region" description="Helical" evidence="8">
    <location>
        <begin position="170"/>
        <end position="194"/>
    </location>
</feature>
<proteinExistence type="inferred from homology"/>
<dbReference type="KEGG" id="ptc:phytr_8530"/>
<feature type="transmembrane region" description="Helical" evidence="8">
    <location>
        <begin position="282"/>
        <end position="299"/>
    </location>
</feature>
<evidence type="ECO:0000256" key="1">
    <source>
        <dbReference type="ARBA" id="ARBA00004651"/>
    </source>
</evidence>
<dbReference type="Gene3D" id="3.40.1710.10">
    <property type="entry name" value="abc type-2 transporter like domain"/>
    <property type="match status" value="1"/>
</dbReference>
<dbReference type="InterPro" id="IPR013525">
    <property type="entry name" value="ABC2_TM"/>
</dbReference>
<gene>
    <name evidence="10" type="ORF">phytr_8530</name>
</gene>
<dbReference type="OrthoDB" id="9784671at2"/>
<keyword evidence="5 8" id="KW-0812">Transmembrane</keyword>
<comment type="subcellular location">
    <subcellularLocation>
        <location evidence="8">Cell inner membrane</location>
        <topology evidence="8">Multi-pass membrane protein</topology>
    </subcellularLocation>
    <subcellularLocation>
        <location evidence="1">Cell membrane</location>
        <topology evidence="1">Multi-pass membrane protein</topology>
    </subcellularLocation>
</comment>
<evidence type="ECO:0000313" key="10">
    <source>
        <dbReference type="EMBL" id="AVP87785.1"/>
    </source>
</evidence>
<dbReference type="InterPro" id="IPR047817">
    <property type="entry name" value="ABC2_TM_bact-type"/>
</dbReference>
<dbReference type="PANTHER" id="PTHR30294">
    <property type="entry name" value="MEMBRANE COMPONENT OF ABC TRANSPORTER YHHJ-RELATED"/>
    <property type="match status" value="1"/>
</dbReference>
<feature type="transmembrane region" description="Helical" evidence="8">
    <location>
        <begin position="223"/>
        <end position="244"/>
    </location>
</feature>
<keyword evidence="3 8" id="KW-0813">Transport</keyword>
<evidence type="ECO:0000256" key="8">
    <source>
        <dbReference type="RuleBase" id="RU361157"/>
    </source>
</evidence>
<comment type="similarity">
    <text evidence="2 8">Belongs to the ABC-2 integral membrane protein family.</text>
</comment>
<evidence type="ECO:0000256" key="2">
    <source>
        <dbReference type="ARBA" id="ARBA00007783"/>
    </source>
</evidence>
<name>A0A2P1P954_9RICK</name>
<dbReference type="Pfam" id="PF12698">
    <property type="entry name" value="ABC2_membrane_3"/>
    <property type="match status" value="1"/>
</dbReference>
<protein>
    <recommendedName>
        <fullName evidence="8">Transport permease protein</fullName>
    </recommendedName>
</protein>
<evidence type="ECO:0000259" key="9">
    <source>
        <dbReference type="PROSITE" id="PS51012"/>
    </source>
</evidence>
<evidence type="ECO:0000256" key="6">
    <source>
        <dbReference type="ARBA" id="ARBA00022989"/>
    </source>
</evidence>
<dbReference type="RefSeq" id="WP_106874631.1">
    <property type="nucleotide sequence ID" value="NZ_CP027845.1"/>
</dbReference>
<keyword evidence="11" id="KW-1185">Reference proteome</keyword>